<dbReference type="GO" id="GO:0042645">
    <property type="term" value="C:mitochondrial nucleoid"/>
    <property type="evidence" value="ECO:0007669"/>
    <property type="project" value="TreeGrafter"/>
</dbReference>
<dbReference type="CDD" id="cd04496">
    <property type="entry name" value="SSB_OBF"/>
    <property type="match status" value="1"/>
</dbReference>
<dbReference type="SUPFAM" id="SSF50249">
    <property type="entry name" value="Nucleic acid-binding proteins"/>
    <property type="match status" value="1"/>
</dbReference>
<dbReference type="Gene3D" id="2.40.50.140">
    <property type="entry name" value="Nucleic acid-binding proteins"/>
    <property type="match status" value="1"/>
</dbReference>
<dbReference type="EMBL" id="JAYWIO010000004">
    <property type="protein sequence ID" value="KAK7270302.1"/>
    <property type="molecule type" value="Genomic_DNA"/>
</dbReference>
<dbReference type="AlphaFoldDB" id="A0AAN9F5J4"/>
<dbReference type="PANTHER" id="PTHR10302">
    <property type="entry name" value="SINGLE-STRANDED DNA-BINDING PROTEIN"/>
    <property type="match status" value="1"/>
</dbReference>
<dbReference type="GO" id="GO:0003697">
    <property type="term" value="F:single-stranded DNA binding"/>
    <property type="evidence" value="ECO:0007669"/>
    <property type="project" value="InterPro"/>
</dbReference>
<evidence type="ECO:0000256" key="2">
    <source>
        <dbReference type="PROSITE-ProRule" id="PRU00252"/>
    </source>
</evidence>
<dbReference type="GO" id="GO:0006264">
    <property type="term" value="P:mitochondrial DNA replication"/>
    <property type="evidence" value="ECO:0007669"/>
    <property type="project" value="TreeGrafter"/>
</dbReference>
<evidence type="ECO:0000256" key="1">
    <source>
        <dbReference type="ARBA" id="ARBA00023125"/>
    </source>
</evidence>
<dbReference type="Pfam" id="PF00436">
    <property type="entry name" value="SSB"/>
    <property type="match status" value="1"/>
</dbReference>
<gene>
    <name evidence="3" type="ORF">RIF29_23349</name>
</gene>
<dbReference type="PANTHER" id="PTHR10302:SF0">
    <property type="entry name" value="SINGLE-STRANDED DNA-BINDING PROTEIN, MITOCHONDRIAL"/>
    <property type="match status" value="1"/>
</dbReference>
<dbReference type="PROSITE" id="PS50935">
    <property type="entry name" value="SSB"/>
    <property type="match status" value="1"/>
</dbReference>
<reference evidence="3 4" key="1">
    <citation type="submission" date="2024-01" db="EMBL/GenBank/DDBJ databases">
        <title>The genomes of 5 underutilized Papilionoideae crops provide insights into root nodulation and disease resistanc.</title>
        <authorList>
            <person name="Yuan L."/>
        </authorList>
    </citation>
    <scope>NUCLEOTIDE SEQUENCE [LARGE SCALE GENOMIC DNA]</scope>
    <source>
        <strain evidence="3">ZHUSHIDOU_FW_LH</strain>
        <tissue evidence="3">Leaf</tissue>
    </source>
</reference>
<evidence type="ECO:0000313" key="4">
    <source>
        <dbReference type="Proteomes" id="UP001372338"/>
    </source>
</evidence>
<dbReference type="InterPro" id="IPR000424">
    <property type="entry name" value="Primosome_PriB/ssb"/>
</dbReference>
<keyword evidence="4" id="KW-1185">Reference proteome</keyword>
<name>A0AAN9F5J4_CROPI</name>
<dbReference type="InterPro" id="IPR011344">
    <property type="entry name" value="ssDNA-bd"/>
</dbReference>
<keyword evidence="1 2" id="KW-0238">DNA-binding</keyword>
<organism evidence="3 4">
    <name type="scientific">Crotalaria pallida</name>
    <name type="common">Smooth rattlebox</name>
    <name type="synonym">Crotalaria striata</name>
    <dbReference type="NCBI Taxonomy" id="3830"/>
    <lineage>
        <taxon>Eukaryota</taxon>
        <taxon>Viridiplantae</taxon>
        <taxon>Streptophyta</taxon>
        <taxon>Embryophyta</taxon>
        <taxon>Tracheophyta</taxon>
        <taxon>Spermatophyta</taxon>
        <taxon>Magnoliopsida</taxon>
        <taxon>eudicotyledons</taxon>
        <taxon>Gunneridae</taxon>
        <taxon>Pentapetalae</taxon>
        <taxon>rosids</taxon>
        <taxon>fabids</taxon>
        <taxon>Fabales</taxon>
        <taxon>Fabaceae</taxon>
        <taxon>Papilionoideae</taxon>
        <taxon>50 kb inversion clade</taxon>
        <taxon>genistoids sensu lato</taxon>
        <taxon>core genistoids</taxon>
        <taxon>Crotalarieae</taxon>
        <taxon>Crotalaria</taxon>
    </lineage>
</organism>
<comment type="caution">
    <text evidence="3">The sequence shown here is derived from an EMBL/GenBank/DDBJ whole genome shotgun (WGS) entry which is preliminary data.</text>
</comment>
<proteinExistence type="predicted"/>
<protein>
    <submittedName>
        <fullName evidence="3">Uncharacterized protein</fullName>
    </submittedName>
</protein>
<dbReference type="InterPro" id="IPR012340">
    <property type="entry name" value="NA-bd_OB-fold"/>
</dbReference>
<sequence length="306" mass="34893">MSMMMMMLEQAAALSSSSSLRLKIPQNPNSKPITQFSTLLRNQKQKQHKHKHCLKLKLKCSSSSSYSSMETEQVVVEAYPKPTEIQWNKELCNSVNLIGIVASPVEIRHFPSGKVVAWTRLTVKKNATQSSWINLTFWDEMAHIAYQHLQTGHQIFVSGRLTTDTVETDDGKYQTYYKVVCQQLNFIERSFSSAYSRDQDSDNLMPGNSGKKGSYFPNNTGSTVELWNAFFANPGEWWDNRKNKKNPKGPDFKHKDTGEALWIEGRSNPPWVKSQLAILDSRMGPQAGHNTRMPVDMMTPDETLYF</sequence>
<accession>A0AAN9F5J4</accession>
<dbReference type="Proteomes" id="UP001372338">
    <property type="component" value="Unassembled WGS sequence"/>
</dbReference>
<evidence type="ECO:0000313" key="3">
    <source>
        <dbReference type="EMBL" id="KAK7270302.1"/>
    </source>
</evidence>
<dbReference type="NCBIfam" id="TIGR00621">
    <property type="entry name" value="ssb"/>
    <property type="match status" value="1"/>
</dbReference>